<sequence length="208" mass="22635">MNEAGVAIGNATIYTTLDPRPFPDALTGMDLVRLGLERARSARAAVDVIIDAIGRFGQGGSGHDPSGPRRPYWNGFLIADSGSAWVLETSGREWAAEEVRSVRAISNRTTIPGFDDRRHPRQPVETLVDPRWRSTNEFLARGPVTVDGVGRHLTSHGPSADGWNVCMHVDGVEETTASMIAVLPAVGAPEVRMTQASPCREPWTLVRW</sequence>
<dbReference type="InterPro" id="IPR005322">
    <property type="entry name" value="Peptidase_C69"/>
</dbReference>
<dbReference type="Gene3D" id="3.60.60.10">
    <property type="entry name" value="Penicillin V Acylase, Chain A"/>
    <property type="match status" value="1"/>
</dbReference>
<evidence type="ECO:0000313" key="1">
    <source>
        <dbReference type="EMBL" id="CAB4593005.1"/>
    </source>
</evidence>
<accession>A0A6J6G1T8</accession>
<dbReference type="GO" id="GO:0016805">
    <property type="term" value="F:dipeptidase activity"/>
    <property type="evidence" value="ECO:0007669"/>
    <property type="project" value="InterPro"/>
</dbReference>
<dbReference type="EMBL" id="CAEZTS010000199">
    <property type="protein sequence ID" value="CAB4593005.1"/>
    <property type="molecule type" value="Genomic_DNA"/>
</dbReference>
<dbReference type="AlphaFoldDB" id="A0A6J6G1T8"/>
<dbReference type="PANTHER" id="PTHR12994:SF17">
    <property type="entry name" value="LD30995P"/>
    <property type="match status" value="1"/>
</dbReference>
<name>A0A6J6G1T8_9ZZZZ</name>
<proteinExistence type="predicted"/>
<dbReference type="GO" id="GO:0006508">
    <property type="term" value="P:proteolysis"/>
    <property type="evidence" value="ECO:0007669"/>
    <property type="project" value="InterPro"/>
</dbReference>
<dbReference type="PANTHER" id="PTHR12994">
    <property type="entry name" value="SECERNIN"/>
    <property type="match status" value="1"/>
</dbReference>
<reference evidence="1" key="1">
    <citation type="submission" date="2020-05" db="EMBL/GenBank/DDBJ databases">
        <authorList>
            <person name="Chiriac C."/>
            <person name="Salcher M."/>
            <person name="Ghai R."/>
            <person name="Kavagutti S V."/>
        </authorList>
    </citation>
    <scope>NUCLEOTIDE SEQUENCE</scope>
</reference>
<organism evidence="1">
    <name type="scientific">freshwater metagenome</name>
    <dbReference type="NCBI Taxonomy" id="449393"/>
    <lineage>
        <taxon>unclassified sequences</taxon>
        <taxon>metagenomes</taxon>
        <taxon>ecological metagenomes</taxon>
    </lineage>
</organism>
<protein>
    <submittedName>
        <fullName evidence="1">Unannotated protein</fullName>
    </submittedName>
</protein>
<dbReference type="Pfam" id="PF03577">
    <property type="entry name" value="Peptidase_C69"/>
    <property type="match status" value="1"/>
</dbReference>
<dbReference type="GO" id="GO:0070004">
    <property type="term" value="F:cysteine-type exopeptidase activity"/>
    <property type="evidence" value="ECO:0007669"/>
    <property type="project" value="InterPro"/>
</dbReference>
<gene>
    <name evidence="1" type="ORF">UFOPK1722_01737</name>
</gene>